<dbReference type="AlphaFoldDB" id="A0A1I1EYT3"/>
<evidence type="ECO:0000313" key="2">
    <source>
        <dbReference type="Proteomes" id="UP000199612"/>
    </source>
</evidence>
<dbReference type="InterPro" id="IPR001387">
    <property type="entry name" value="Cro/C1-type_HTH"/>
</dbReference>
<accession>A0A1I1EYT3</accession>
<dbReference type="Proteomes" id="UP000199612">
    <property type="component" value="Unassembled WGS sequence"/>
</dbReference>
<dbReference type="CDD" id="cd00093">
    <property type="entry name" value="HTH_XRE"/>
    <property type="match status" value="1"/>
</dbReference>
<dbReference type="OrthoDB" id="2157413at2"/>
<dbReference type="STRING" id="753702.SAMN04488102_101333"/>
<name>A0A1I1EYT3_9LACT</name>
<sequence length="174" mass="20404">MNSRVINQELREATERKGITQVKLARGTFRAKTTLNGYFRGEPTPVDAMKDIANYMNDSLFSQEMSFRVFKQIPPMQSDVFQDSPHTLDMIELFETGERQIRKNKAMMALAKREAAMTEEDKEAINDYVMNYLDEIFIETRCVESILERINLSLMDAVIKRTPYWRKQNYLRGE</sequence>
<evidence type="ECO:0000313" key="1">
    <source>
        <dbReference type="EMBL" id="SFB90090.1"/>
    </source>
</evidence>
<protein>
    <submittedName>
        <fullName evidence="1">Uncharacterized protein</fullName>
    </submittedName>
</protein>
<reference evidence="2" key="1">
    <citation type="submission" date="2016-10" db="EMBL/GenBank/DDBJ databases">
        <authorList>
            <person name="Varghese N."/>
            <person name="Submissions S."/>
        </authorList>
    </citation>
    <scope>NUCLEOTIDE SEQUENCE [LARGE SCALE GENOMIC DNA]</scope>
    <source>
        <strain evidence="2">DSM 23664</strain>
    </source>
</reference>
<proteinExistence type="predicted"/>
<dbReference type="RefSeq" id="WP_091528123.1">
    <property type="nucleotide sequence ID" value="NZ_FOLT01000001.1"/>
</dbReference>
<keyword evidence="2" id="KW-1185">Reference proteome</keyword>
<organism evidence="1 2">
    <name type="scientific">Alkalibacterium subtropicum</name>
    <dbReference type="NCBI Taxonomy" id="753702"/>
    <lineage>
        <taxon>Bacteria</taxon>
        <taxon>Bacillati</taxon>
        <taxon>Bacillota</taxon>
        <taxon>Bacilli</taxon>
        <taxon>Lactobacillales</taxon>
        <taxon>Carnobacteriaceae</taxon>
        <taxon>Alkalibacterium</taxon>
    </lineage>
</organism>
<dbReference type="EMBL" id="FOLT01000001">
    <property type="protein sequence ID" value="SFB90090.1"/>
    <property type="molecule type" value="Genomic_DNA"/>
</dbReference>
<gene>
    <name evidence="1" type="ORF">SAMN04488102_101333</name>
</gene>